<keyword evidence="1" id="KW-0812">Transmembrane</keyword>
<evidence type="ECO:0000313" key="2">
    <source>
        <dbReference type="EMBL" id="GIY85372.1"/>
    </source>
</evidence>
<organism evidence="2 3">
    <name type="scientific">Caerostris darwini</name>
    <dbReference type="NCBI Taxonomy" id="1538125"/>
    <lineage>
        <taxon>Eukaryota</taxon>
        <taxon>Metazoa</taxon>
        <taxon>Ecdysozoa</taxon>
        <taxon>Arthropoda</taxon>
        <taxon>Chelicerata</taxon>
        <taxon>Arachnida</taxon>
        <taxon>Araneae</taxon>
        <taxon>Araneomorphae</taxon>
        <taxon>Entelegynae</taxon>
        <taxon>Araneoidea</taxon>
        <taxon>Araneidae</taxon>
        <taxon>Caerostris</taxon>
    </lineage>
</organism>
<keyword evidence="3" id="KW-1185">Reference proteome</keyword>
<dbReference type="Proteomes" id="UP001054837">
    <property type="component" value="Unassembled WGS sequence"/>
</dbReference>
<feature type="transmembrane region" description="Helical" evidence="1">
    <location>
        <begin position="7"/>
        <end position="34"/>
    </location>
</feature>
<dbReference type="EMBL" id="BPLQ01015035">
    <property type="protein sequence ID" value="GIY85372.1"/>
    <property type="molecule type" value="Genomic_DNA"/>
</dbReference>
<name>A0AAV4WR96_9ARAC</name>
<proteinExistence type="predicted"/>
<accession>A0AAV4WR96</accession>
<keyword evidence="1" id="KW-0472">Membrane</keyword>
<evidence type="ECO:0000313" key="3">
    <source>
        <dbReference type="Proteomes" id="UP001054837"/>
    </source>
</evidence>
<feature type="transmembrane region" description="Helical" evidence="1">
    <location>
        <begin position="95"/>
        <end position="117"/>
    </location>
</feature>
<comment type="caution">
    <text evidence="2">The sequence shown here is derived from an EMBL/GenBank/DDBJ whole genome shotgun (WGS) entry which is preliminary data.</text>
</comment>
<sequence length="276" mass="31574">MSSESSFTALIILLPIFLSWVSHAFFFFLCTLLIGVTETVEGSNVTFFQVFWVVVDEEFWCDSVVHDVAVFANGNQTYLVERNISSVSSIASQSAVFLFTVFIVVALSICSSFELFVDAEDRSIAKSPHCVRRDALYHKEEEEREDFSFELFVDAEDRSIAKSPHCVRRDVLYHKEEEEREDFLFLAAPKSPKCSGHTRMYVSHRILFFSPIRKCDMFEIRAGISLVRMSLLVERNGGKNKMRKKKKRNPISGIPARTSLQLSRINSCRRLSSPAK</sequence>
<dbReference type="AlphaFoldDB" id="A0AAV4WR96"/>
<protein>
    <recommendedName>
        <fullName evidence="4">Transmembrane protein</fullName>
    </recommendedName>
</protein>
<evidence type="ECO:0008006" key="4">
    <source>
        <dbReference type="Google" id="ProtNLM"/>
    </source>
</evidence>
<gene>
    <name evidence="2" type="ORF">CDAR_520031</name>
</gene>
<evidence type="ECO:0000256" key="1">
    <source>
        <dbReference type="SAM" id="Phobius"/>
    </source>
</evidence>
<keyword evidence="1" id="KW-1133">Transmembrane helix</keyword>
<reference evidence="2 3" key="1">
    <citation type="submission" date="2021-06" db="EMBL/GenBank/DDBJ databases">
        <title>Caerostris darwini draft genome.</title>
        <authorList>
            <person name="Kono N."/>
            <person name="Arakawa K."/>
        </authorList>
    </citation>
    <scope>NUCLEOTIDE SEQUENCE [LARGE SCALE GENOMIC DNA]</scope>
</reference>